<accession>A0AAD1XLK6</accession>
<comment type="subcellular location">
    <subcellularLocation>
        <location evidence="1">Nucleus</location>
    </subcellularLocation>
</comment>
<dbReference type="InterPro" id="IPR001471">
    <property type="entry name" value="AP2/ERF_dom"/>
</dbReference>
<dbReference type="Proteomes" id="UP001295684">
    <property type="component" value="Unassembled WGS sequence"/>
</dbReference>
<dbReference type="GO" id="GO:0005634">
    <property type="term" value="C:nucleus"/>
    <property type="evidence" value="ECO:0007669"/>
    <property type="project" value="UniProtKB-SubCell"/>
</dbReference>
<dbReference type="GO" id="GO:0003700">
    <property type="term" value="F:DNA-binding transcription factor activity"/>
    <property type="evidence" value="ECO:0007669"/>
    <property type="project" value="InterPro"/>
</dbReference>
<dbReference type="SUPFAM" id="SSF54171">
    <property type="entry name" value="DNA-binding domain"/>
    <property type="match status" value="1"/>
</dbReference>
<keyword evidence="5" id="KW-0539">Nucleus</keyword>
<dbReference type="Gene3D" id="3.30.730.10">
    <property type="entry name" value="AP2/ERF domain"/>
    <property type="match status" value="1"/>
</dbReference>
<dbReference type="PROSITE" id="PS51032">
    <property type="entry name" value="AP2_ERF"/>
    <property type="match status" value="1"/>
</dbReference>
<dbReference type="EMBL" id="CAMPGE010016242">
    <property type="protein sequence ID" value="CAI2374815.1"/>
    <property type="molecule type" value="Genomic_DNA"/>
</dbReference>
<sequence>MIMAVCKRFIVQLGVMARLEEKQRILCSFSRSQSSPEYLCMELIYLGYCLTFESVCPNICFNFCSPYFCKSFRDGSHHYIRNKIWILILKMKFSNFCCNTNLTILPTNDYSSIIKELSLIYCMDEIDTGVASLLNYCLCFPESSPTKFQNLLENKAKRTEIVQEKECNTKSIPQVPDQSIVKAKSQASLSEGEAMAEESKQTRTPAQVLKKRKRRNCELDIRPNLIKLREHILSKQVVGFASKPKKAKSSTKKLLRRRSKYIGVSKNNENWQALINVDKVKNYIGTFVDELEAAKVYDLYSVAIRGDEASLNFDYTAEEMLERIECYLEHKSA</sequence>
<protein>
    <recommendedName>
        <fullName evidence="6">AP2/ERF domain-containing protein</fullName>
    </recommendedName>
</protein>
<comment type="caution">
    <text evidence="7">The sequence shown here is derived from an EMBL/GenBank/DDBJ whole genome shotgun (WGS) entry which is preliminary data.</text>
</comment>
<gene>
    <name evidence="7" type="ORF">ECRASSUSDP1_LOCUS16173</name>
</gene>
<evidence type="ECO:0000256" key="5">
    <source>
        <dbReference type="ARBA" id="ARBA00023242"/>
    </source>
</evidence>
<keyword evidence="8" id="KW-1185">Reference proteome</keyword>
<evidence type="ECO:0000256" key="3">
    <source>
        <dbReference type="ARBA" id="ARBA00023125"/>
    </source>
</evidence>
<evidence type="ECO:0000256" key="4">
    <source>
        <dbReference type="ARBA" id="ARBA00023163"/>
    </source>
</evidence>
<name>A0AAD1XLK6_EUPCR</name>
<dbReference type="InterPro" id="IPR036955">
    <property type="entry name" value="AP2/ERF_dom_sf"/>
</dbReference>
<dbReference type="InterPro" id="IPR016177">
    <property type="entry name" value="DNA-bd_dom_sf"/>
</dbReference>
<reference evidence="7" key="1">
    <citation type="submission" date="2023-07" db="EMBL/GenBank/DDBJ databases">
        <authorList>
            <consortium name="AG Swart"/>
            <person name="Singh M."/>
            <person name="Singh A."/>
            <person name="Seah K."/>
            <person name="Emmerich C."/>
        </authorList>
    </citation>
    <scope>NUCLEOTIDE SEQUENCE</scope>
    <source>
        <strain evidence="7">DP1</strain>
    </source>
</reference>
<dbReference type="SMART" id="SM00380">
    <property type="entry name" value="AP2"/>
    <property type="match status" value="1"/>
</dbReference>
<dbReference type="GO" id="GO:0003677">
    <property type="term" value="F:DNA binding"/>
    <property type="evidence" value="ECO:0007669"/>
    <property type="project" value="UniProtKB-KW"/>
</dbReference>
<evidence type="ECO:0000256" key="2">
    <source>
        <dbReference type="ARBA" id="ARBA00023015"/>
    </source>
</evidence>
<evidence type="ECO:0000256" key="1">
    <source>
        <dbReference type="ARBA" id="ARBA00004123"/>
    </source>
</evidence>
<keyword evidence="4" id="KW-0804">Transcription</keyword>
<evidence type="ECO:0000313" key="8">
    <source>
        <dbReference type="Proteomes" id="UP001295684"/>
    </source>
</evidence>
<organism evidence="7 8">
    <name type="scientific">Euplotes crassus</name>
    <dbReference type="NCBI Taxonomy" id="5936"/>
    <lineage>
        <taxon>Eukaryota</taxon>
        <taxon>Sar</taxon>
        <taxon>Alveolata</taxon>
        <taxon>Ciliophora</taxon>
        <taxon>Intramacronucleata</taxon>
        <taxon>Spirotrichea</taxon>
        <taxon>Hypotrichia</taxon>
        <taxon>Euplotida</taxon>
        <taxon>Euplotidae</taxon>
        <taxon>Moneuplotes</taxon>
    </lineage>
</organism>
<evidence type="ECO:0000313" key="7">
    <source>
        <dbReference type="EMBL" id="CAI2374815.1"/>
    </source>
</evidence>
<proteinExistence type="predicted"/>
<keyword evidence="3" id="KW-0238">DNA-binding</keyword>
<keyword evidence="2" id="KW-0805">Transcription regulation</keyword>
<feature type="domain" description="AP2/ERF" evidence="6">
    <location>
        <begin position="250"/>
        <end position="314"/>
    </location>
</feature>
<evidence type="ECO:0000259" key="6">
    <source>
        <dbReference type="PROSITE" id="PS51032"/>
    </source>
</evidence>
<dbReference type="AlphaFoldDB" id="A0AAD1XLK6"/>